<proteinExistence type="predicted"/>
<accession>A0A0F9WPV2</accession>
<keyword evidence="1" id="KW-0175">Coiled coil</keyword>
<reference evidence="2" key="1">
    <citation type="journal article" date="2015" name="Nature">
        <title>Complex archaea that bridge the gap between prokaryotes and eukaryotes.</title>
        <authorList>
            <person name="Spang A."/>
            <person name="Saw J.H."/>
            <person name="Jorgensen S.L."/>
            <person name="Zaremba-Niedzwiedzka K."/>
            <person name="Martijn J."/>
            <person name="Lind A.E."/>
            <person name="van Eijk R."/>
            <person name="Schleper C."/>
            <person name="Guy L."/>
            <person name="Ettema T.J."/>
        </authorList>
    </citation>
    <scope>NUCLEOTIDE SEQUENCE</scope>
</reference>
<organism evidence="2">
    <name type="scientific">marine sediment metagenome</name>
    <dbReference type="NCBI Taxonomy" id="412755"/>
    <lineage>
        <taxon>unclassified sequences</taxon>
        <taxon>metagenomes</taxon>
        <taxon>ecological metagenomes</taxon>
    </lineage>
</organism>
<feature type="coiled-coil region" evidence="1">
    <location>
        <begin position="368"/>
        <end position="395"/>
    </location>
</feature>
<evidence type="ECO:0000313" key="2">
    <source>
        <dbReference type="EMBL" id="KKN80758.1"/>
    </source>
</evidence>
<protein>
    <submittedName>
        <fullName evidence="2">Uncharacterized protein</fullName>
    </submittedName>
</protein>
<gene>
    <name evidence="2" type="ORF">LCGC14_0325640</name>
</gene>
<name>A0A0F9WPV2_9ZZZZ</name>
<feature type="coiled-coil region" evidence="1">
    <location>
        <begin position="477"/>
        <end position="548"/>
    </location>
</feature>
<dbReference type="EMBL" id="LAZR01000225">
    <property type="protein sequence ID" value="KKN80758.1"/>
    <property type="molecule type" value="Genomic_DNA"/>
</dbReference>
<dbReference type="AlphaFoldDB" id="A0A0F9WPV2"/>
<sequence>MALEHEREVIIRLKLEVDKGQAANASAEIRKVTGDATAQAEKATRAITSTTTKAVRETASATDKAMRQAERATIRARTATEQFSRELVTGLSAALRFGRGVALSFASSEEDAAKMLKSLVKIQAAFDILGGGIMMFAQLSRSMRAFTAVSQAAAASQAALAAATGARNVALTTSAGNVVSYGFGGGVVAGAAGAGGTAAISAGGFGSVVMAGGVLLAAGVALVGAASSIETAVRKSEGKKGPGTITEKVAGVFHRLNIWRQGFASIKTLKAIEREGSDPDNPFRAEVFSKRDLDRQIKRKEAQVTTEVAVGKINTQLAVLRAQQLGLRAPTDLAGATANLQQAQGPQAKAVAFQAVLDVYKQIKTTVQETARIDLRSAREKVDLLKQQLQKTEQLAKGGQKGLERFLSMTSFERQRLIGARKKLHRGTATTRDLQQLGKFRGLGMEDFDKDVSAGLRQESLRAGAGGFFDSGFLAAADQARRDVLRLEVNLQQQNLNIKIIRQDSEQEIQRISQAVKDAIAEDNLRRIKIIEQAVQNLENERAEQTKALTLN</sequence>
<evidence type="ECO:0000256" key="1">
    <source>
        <dbReference type="SAM" id="Coils"/>
    </source>
</evidence>
<comment type="caution">
    <text evidence="2">The sequence shown here is derived from an EMBL/GenBank/DDBJ whole genome shotgun (WGS) entry which is preliminary data.</text>
</comment>